<dbReference type="Proteomes" id="UP001465755">
    <property type="component" value="Unassembled WGS sequence"/>
</dbReference>
<dbReference type="AlphaFoldDB" id="A0AAW1PL77"/>
<dbReference type="PANTHER" id="PTHR24113:SF12">
    <property type="entry name" value="RAN GTPASE-ACTIVATING PROTEIN 1"/>
    <property type="match status" value="1"/>
</dbReference>
<dbReference type="GO" id="GO:0005096">
    <property type="term" value="F:GTPase activator activity"/>
    <property type="evidence" value="ECO:0007669"/>
    <property type="project" value="UniProtKB-KW"/>
</dbReference>
<keyword evidence="3" id="KW-0433">Leucine-rich repeat</keyword>
<dbReference type="GO" id="GO:0005829">
    <property type="term" value="C:cytosol"/>
    <property type="evidence" value="ECO:0007669"/>
    <property type="project" value="TreeGrafter"/>
</dbReference>
<dbReference type="Pfam" id="PF13516">
    <property type="entry name" value="LRR_6"/>
    <property type="match status" value="5"/>
</dbReference>
<dbReference type="InterPro" id="IPR027038">
    <property type="entry name" value="RanGap"/>
</dbReference>
<dbReference type="GO" id="GO:0048471">
    <property type="term" value="C:perinuclear region of cytoplasm"/>
    <property type="evidence" value="ECO:0007669"/>
    <property type="project" value="TreeGrafter"/>
</dbReference>
<evidence type="ECO:0000313" key="6">
    <source>
        <dbReference type="Proteomes" id="UP001465755"/>
    </source>
</evidence>
<protein>
    <submittedName>
        <fullName evidence="5">Uncharacterized protein</fullName>
    </submittedName>
</protein>
<dbReference type="GO" id="GO:0006913">
    <property type="term" value="P:nucleocytoplasmic transport"/>
    <property type="evidence" value="ECO:0007669"/>
    <property type="project" value="TreeGrafter"/>
</dbReference>
<gene>
    <name evidence="5" type="ORF">WJX73_007452</name>
</gene>
<evidence type="ECO:0000256" key="3">
    <source>
        <dbReference type="ARBA" id="ARBA00022614"/>
    </source>
</evidence>
<sequence length="214" mass="23040">MAWLKPAHQGVEDWNSRLKANDPTLTAIHVFKARKFGHEEVELFGLRQLDLARNPVGNSGAEALAQSMQHLEAVDLSECSISAAEALREKPPLEILRLRGNRLGDQGAEALAEAIRDDTALVELDVGSCEVGPSGVELIAAGTHLRKLSLFDSRIGDEAVKRMAALMQAEALTALLELELSGCGIGPPGMTALFDVLQTGVVPALEVRLMRDCR</sequence>
<comment type="subcellular location">
    <subcellularLocation>
        <location evidence="1">Cytoplasm</location>
        <location evidence="1">Cytoskeleton</location>
        <location evidence="1">Cilium axoneme</location>
    </subcellularLocation>
</comment>
<evidence type="ECO:0000313" key="5">
    <source>
        <dbReference type="EMBL" id="KAK9809612.1"/>
    </source>
</evidence>
<keyword evidence="2" id="KW-0343">GTPase activation</keyword>
<evidence type="ECO:0000256" key="4">
    <source>
        <dbReference type="ARBA" id="ARBA00022737"/>
    </source>
</evidence>
<dbReference type="GO" id="GO:0005634">
    <property type="term" value="C:nucleus"/>
    <property type="evidence" value="ECO:0007669"/>
    <property type="project" value="TreeGrafter"/>
</dbReference>
<dbReference type="InterPro" id="IPR032675">
    <property type="entry name" value="LRR_dom_sf"/>
</dbReference>
<dbReference type="GO" id="GO:0031267">
    <property type="term" value="F:small GTPase binding"/>
    <property type="evidence" value="ECO:0007669"/>
    <property type="project" value="TreeGrafter"/>
</dbReference>
<evidence type="ECO:0000256" key="2">
    <source>
        <dbReference type="ARBA" id="ARBA00022468"/>
    </source>
</evidence>
<dbReference type="GO" id="GO:0005930">
    <property type="term" value="C:axoneme"/>
    <property type="evidence" value="ECO:0007669"/>
    <property type="project" value="UniProtKB-SubCell"/>
</dbReference>
<name>A0AAW1PL77_9CHLO</name>
<dbReference type="InterPro" id="IPR001611">
    <property type="entry name" value="Leu-rich_rpt"/>
</dbReference>
<accession>A0AAW1PL77</accession>
<proteinExistence type="predicted"/>
<dbReference type="Gene3D" id="3.80.10.10">
    <property type="entry name" value="Ribonuclease Inhibitor"/>
    <property type="match status" value="3"/>
</dbReference>
<dbReference type="SMART" id="SM00368">
    <property type="entry name" value="LRR_RI"/>
    <property type="match status" value="5"/>
</dbReference>
<dbReference type="EMBL" id="JALJOQ010000018">
    <property type="protein sequence ID" value="KAK9809612.1"/>
    <property type="molecule type" value="Genomic_DNA"/>
</dbReference>
<evidence type="ECO:0000256" key="1">
    <source>
        <dbReference type="ARBA" id="ARBA00004430"/>
    </source>
</evidence>
<reference evidence="5 6" key="1">
    <citation type="journal article" date="2024" name="Nat. Commun.">
        <title>Phylogenomics reveals the evolutionary origins of lichenization in chlorophyte algae.</title>
        <authorList>
            <person name="Puginier C."/>
            <person name="Libourel C."/>
            <person name="Otte J."/>
            <person name="Skaloud P."/>
            <person name="Haon M."/>
            <person name="Grisel S."/>
            <person name="Petersen M."/>
            <person name="Berrin J.G."/>
            <person name="Delaux P.M."/>
            <person name="Dal Grande F."/>
            <person name="Keller J."/>
        </authorList>
    </citation>
    <scope>NUCLEOTIDE SEQUENCE [LARGE SCALE GENOMIC DNA]</scope>
    <source>
        <strain evidence="5 6">SAG 2036</strain>
    </source>
</reference>
<dbReference type="PANTHER" id="PTHR24113">
    <property type="entry name" value="RAN GTPASE-ACTIVATING PROTEIN 1"/>
    <property type="match status" value="1"/>
</dbReference>
<keyword evidence="4" id="KW-0677">Repeat</keyword>
<dbReference type="SUPFAM" id="SSF52047">
    <property type="entry name" value="RNI-like"/>
    <property type="match status" value="1"/>
</dbReference>
<organism evidence="5 6">
    <name type="scientific">Symbiochloris irregularis</name>
    <dbReference type="NCBI Taxonomy" id="706552"/>
    <lineage>
        <taxon>Eukaryota</taxon>
        <taxon>Viridiplantae</taxon>
        <taxon>Chlorophyta</taxon>
        <taxon>core chlorophytes</taxon>
        <taxon>Trebouxiophyceae</taxon>
        <taxon>Trebouxiales</taxon>
        <taxon>Trebouxiaceae</taxon>
        <taxon>Symbiochloris</taxon>
    </lineage>
</organism>
<comment type="caution">
    <text evidence="5">The sequence shown here is derived from an EMBL/GenBank/DDBJ whole genome shotgun (WGS) entry which is preliminary data.</text>
</comment>
<keyword evidence="6" id="KW-1185">Reference proteome</keyword>